<dbReference type="GO" id="GO:0042262">
    <property type="term" value="P:DNA protection"/>
    <property type="evidence" value="ECO:0007669"/>
    <property type="project" value="TreeGrafter"/>
</dbReference>
<reference evidence="1" key="1">
    <citation type="submission" date="2025-08" db="UniProtKB">
        <authorList>
            <consortium name="Ensembl"/>
        </authorList>
    </citation>
    <scope>IDENTIFICATION</scope>
</reference>
<dbReference type="InterPro" id="IPR052555">
    <property type="entry name" value="dCTP_Pyrophosphatase"/>
</dbReference>
<sequence>ASVAAARCHVDLPQAVLFKMDLNCRCYPAHLSHGSALKYTDLPRGATSEEQAVGPANLDCESTVQAST</sequence>
<dbReference type="Ensembl" id="ENSCAFT00020026526.1">
    <property type="protein sequence ID" value="ENSCAFP00020022930.1"/>
    <property type="gene ID" value="ENSCAFG00020018107.1"/>
</dbReference>
<dbReference type="GO" id="GO:0006253">
    <property type="term" value="P:dCTP catabolic process"/>
    <property type="evidence" value="ECO:0007669"/>
    <property type="project" value="TreeGrafter"/>
</dbReference>
<dbReference type="GO" id="GO:0047840">
    <property type="term" value="F:dCTP diphosphatase activity"/>
    <property type="evidence" value="ECO:0007669"/>
    <property type="project" value="TreeGrafter"/>
</dbReference>
<dbReference type="Proteomes" id="UP000694391">
    <property type="component" value="Unplaced"/>
</dbReference>
<dbReference type="PANTHER" id="PTHR46523:SF1">
    <property type="entry name" value="DCTP PYROPHOSPHATASE 1"/>
    <property type="match status" value="1"/>
</dbReference>
<protein>
    <submittedName>
        <fullName evidence="1">Uncharacterized protein</fullName>
    </submittedName>
</protein>
<dbReference type="AlphaFoldDB" id="A0A8C0L0C3"/>
<name>A0A8C0L0C3_CANLU</name>
<dbReference type="SUPFAM" id="SSF101386">
    <property type="entry name" value="all-alpha NTP pyrophosphatases"/>
    <property type="match status" value="1"/>
</dbReference>
<dbReference type="GO" id="GO:0005829">
    <property type="term" value="C:cytosol"/>
    <property type="evidence" value="ECO:0007669"/>
    <property type="project" value="TreeGrafter"/>
</dbReference>
<evidence type="ECO:0000313" key="2">
    <source>
        <dbReference type="Proteomes" id="UP000694391"/>
    </source>
</evidence>
<dbReference type="GeneTree" id="ENSGT00950000185300"/>
<reference evidence="1" key="2">
    <citation type="submission" date="2025-09" db="UniProtKB">
        <authorList>
            <consortium name="Ensembl"/>
        </authorList>
    </citation>
    <scope>IDENTIFICATION</scope>
</reference>
<organism evidence="1 2">
    <name type="scientific">Canis lupus dingo</name>
    <name type="common">dingo</name>
    <dbReference type="NCBI Taxonomy" id="286419"/>
    <lineage>
        <taxon>Eukaryota</taxon>
        <taxon>Metazoa</taxon>
        <taxon>Chordata</taxon>
        <taxon>Craniata</taxon>
        <taxon>Vertebrata</taxon>
        <taxon>Euteleostomi</taxon>
        <taxon>Mammalia</taxon>
        <taxon>Eutheria</taxon>
        <taxon>Laurasiatheria</taxon>
        <taxon>Carnivora</taxon>
        <taxon>Caniformia</taxon>
        <taxon>Canidae</taxon>
        <taxon>Canis</taxon>
    </lineage>
</organism>
<evidence type="ECO:0000313" key="1">
    <source>
        <dbReference type="Ensembl" id="ENSCAFP00020022930.1"/>
    </source>
</evidence>
<dbReference type="PANTHER" id="PTHR46523">
    <property type="entry name" value="DCTP PYROPHOSPHATASE 1"/>
    <property type="match status" value="1"/>
</dbReference>
<proteinExistence type="predicted"/>
<keyword evidence="2" id="KW-1185">Reference proteome</keyword>
<accession>A0A8C0L0C3</accession>